<feature type="domain" description="BLOC-2 complex member HPS3 N-terminal" evidence="1">
    <location>
        <begin position="5"/>
        <end position="257"/>
    </location>
</feature>
<dbReference type="PANTHER" id="PTHR28633">
    <property type="entry name" value="HERMANSKY-PUDLAK SYNDROME 3 PROTEIN"/>
    <property type="match status" value="1"/>
</dbReference>
<dbReference type="Pfam" id="PF14761">
    <property type="entry name" value="HPS3_N"/>
    <property type="match status" value="1"/>
</dbReference>
<reference evidence="3" key="1">
    <citation type="submission" date="2015-01" db="EMBL/GenBank/DDBJ databases">
        <title>Transcriptome Assembly of Fopius arisanus.</title>
        <authorList>
            <person name="Geib S."/>
        </authorList>
    </citation>
    <scope>NUCLEOTIDE SEQUENCE</scope>
</reference>
<dbReference type="EMBL" id="GBYB01007561">
    <property type="protein sequence ID" value="JAG77328.1"/>
    <property type="molecule type" value="Transcribed_RNA"/>
</dbReference>
<dbReference type="Pfam" id="PF14763">
    <property type="entry name" value="HPS3_C"/>
    <property type="match status" value="2"/>
</dbReference>
<dbReference type="GO" id="GO:0005737">
    <property type="term" value="C:cytoplasm"/>
    <property type="evidence" value="ECO:0007669"/>
    <property type="project" value="TreeGrafter"/>
</dbReference>
<dbReference type="PANTHER" id="PTHR28633:SF1">
    <property type="entry name" value="BLOC-2 COMPLEX MEMBER HPS3"/>
    <property type="match status" value="1"/>
</dbReference>
<dbReference type="AlphaFoldDB" id="A0A0C9RKX0"/>
<organism evidence="3">
    <name type="scientific">Fopius arisanus</name>
    <dbReference type="NCBI Taxonomy" id="64838"/>
    <lineage>
        <taxon>Eukaryota</taxon>
        <taxon>Metazoa</taxon>
        <taxon>Ecdysozoa</taxon>
        <taxon>Arthropoda</taxon>
        <taxon>Hexapoda</taxon>
        <taxon>Insecta</taxon>
        <taxon>Pterygota</taxon>
        <taxon>Neoptera</taxon>
        <taxon>Endopterygota</taxon>
        <taxon>Hymenoptera</taxon>
        <taxon>Apocrita</taxon>
        <taxon>Ichneumonoidea</taxon>
        <taxon>Braconidae</taxon>
        <taxon>Opiinae</taxon>
        <taxon>Fopius</taxon>
    </lineage>
</organism>
<name>A0A0C9RKX0_9HYME</name>
<dbReference type="InterPro" id="IPR029438">
    <property type="entry name" value="HPS3_C"/>
</dbReference>
<evidence type="ECO:0000259" key="1">
    <source>
        <dbReference type="Pfam" id="PF14761"/>
    </source>
</evidence>
<gene>
    <name evidence="3" type="primary">HPS3</name>
    <name evidence="3" type="ORF">g.50229</name>
</gene>
<feature type="domain" description="BLOC-2 complex member HPS3 C-terminal" evidence="2">
    <location>
        <begin position="552"/>
        <end position="736"/>
    </location>
</feature>
<sequence length="1092" mass="123436">MVRVIPVHNFLSQNVGQIDEPTASCTANVQGQDMLLLALSSHCVKVYGLASSQSKLLTVFPTVDSVNQLLHSDKGNYVATLESKNSRDGTTTNNFVRIYVNWEMSGNQNQAMRARIAGRVTPSLNRTLNSLEMIELPLNSQPTHIACCQTTGNLLVVMEREAVIHELKVETQQLSKQKFLDFEVRPWSLKFTFSPSHVQIAEEFITVMNSTSFMIFKLTNQFNDDMMNNVESINNTKNTKKRMNQNAKIAMQDLDSSDTDKRLNKKRNSQTKSIIDYKKSVINERSFIDWDQLVSKEGEELERLELLKIIDPASKDFNIILDSVSSDTPENSQSLDPPVVPAPEICATITTSSNEDSWSENYIIEHVLRLKVVPTSAEATKDFGNDYFTCCGMKPSYWRSKTLNTRQKKSLLRSQKYNVFNGVTCIVCTAQEGYLYHFSPSIKEEITQTLSSCTIYPFTSPVSHVALENTALHALTEAGLESYTLRLPHMKTRTNIECEDHNEPDTISLIGLRPFLGVKKLLQAAKCLVLLASDQDNWTYYSLILPKPEDVYYDILSAANNHKASSPCTYKHLLGEAYTVLKLAKDMVYYSSDVEYSRNVNDTSRSYLDNLYRQSCGLLADYFVSSTFPYDWNSCISYYKLAGLSAPDVLGRKDVTKASGVIVYLSDVLLTLQSGPEADALFQEHNIVEILGSAEKEDLLKLIVASPVLREYATEKLIHVLSGWEATDPNQFALVLLYTQAERQQLAEKALEGISDRYITEATLANWSWLFDVTSVKKGNVIPTFSDYAGIFMRQRTRIFADVIARLVAEEALTLNQMIQIFLAYLPSRVGRDGRLAAGALQLSLETYFKGIYVDGERKREDAGENDVAVLEGFKILVRSYLGELAQGQSQRSEEREGKDVLFGNFRPEFLDHPILYKNDGVKGEIRMEVIKLQALLASGYLSNECYEEVKRFLETQSIEGGLSFKLLCVRDTEKGIQLLAERCPQVLLMYAKDKYTKESEWKYFVQFLIHKINESPGDPQAFTIYDELLKDTAIYIAQTMSMRGLQRVLPNDNSIPSLQQYMDISSQVVHADYIKTMIMGTGQHLLTNINF</sequence>
<proteinExistence type="predicted"/>
<evidence type="ECO:0000313" key="3">
    <source>
        <dbReference type="EMBL" id="JAG77328.1"/>
    </source>
</evidence>
<feature type="domain" description="BLOC-2 complex member HPS3 C-terminal" evidence="2">
    <location>
        <begin position="926"/>
        <end position="1055"/>
    </location>
</feature>
<evidence type="ECO:0000259" key="2">
    <source>
        <dbReference type="Pfam" id="PF14763"/>
    </source>
</evidence>
<accession>A0A0C9RKX0</accession>
<dbReference type="InterPro" id="IPR029437">
    <property type="entry name" value="HPS3_N"/>
</dbReference>
<protein>
    <submittedName>
        <fullName evidence="3">HPS3 protein</fullName>
    </submittedName>
</protein>
<dbReference type="InterPro" id="IPR017216">
    <property type="entry name" value="HPS3"/>
</dbReference>